<accession>A0A1C7A1B1</accession>
<evidence type="ECO:0000313" key="1">
    <source>
        <dbReference type="EMBL" id="ALA63892.1"/>
    </source>
</evidence>
<dbReference type="GO" id="GO:0004519">
    <property type="term" value="F:endonuclease activity"/>
    <property type="evidence" value="ECO:0007669"/>
    <property type="project" value="UniProtKB-KW"/>
</dbReference>
<name>A0A1C7A1B1_9CHLO</name>
<organism evidence="1">
    <name type="scientific">Trebouxia corticola</name>
    <dbReference type="NCBI Taxonomy" id="103875"/>
    <lineage>
        <taxon>Eukaryota</taxon>
        <taxon>Viridiplantae</taxon>
        <taxon>Chlorophyta</taxon>
        <taxon>core chlorophytes</taxon>
        <taxon>Trebouxiophyceae</taxon>
        <taxon>Trebouxiales</taxon>
        <taxon>Trebouxiaceae</taxon>
        <taxon>Trebouxia</taxon>
    </lineage>
</organism>
<keyword evidence="1" id="KW-0540">Nuclease</keyword>
<sequence length="184" mass="21660">MNKILNLSEEEKAYIGGFLDGDGSLNVQIVRRKRHIVRTKDIVKRRTGQRVYYGYLTRFDYRFNFQIIISLTFFQKRSTHWFILWLHKKLQSGEIRKKVNGGSQYTIDGPQNVEKVLEQVKPYLKIKRKQVILTLEILKNKSKSYDHNSFLKCCQLVDNIAALNDSKKRKINSAVVRSDLDFFA</sequence>
<keyword evidence="1" id="KW-0150">Chloroplast</keyword>
<dbReference type="AlphaFoldDB" id="A0A1C7A1B1"/>
<dbReference type="EMBL" id="JQ921013">
    <property type="protein sequence ID" value="ALA63892.1"/>
    <property type="molecule type" value="Genomic_DNA"/>
</dbReference>
<proteinExistence type="predicted"/>
<dbReference type="Gene3D" id="3.10.28.10">
    <property type="entry name" value="Homing endonucleases"/>
    <property type="match status" value="1"/>
</dbReference>
<protein>
    <submittedName>
        <fullName evidence="1">Putative LAGLIDADG homing endonuclease</fullName>
    </submittedName>
</protein>
<reference evidence="1" key="1">
    <citation type="submission" date="2012-04" db="EMBL/GenBank/DDBJ databases">
        <title>Newly identified LAGLIDADG homing endonucleases in the chloroplast LSU rDNA of green algae.</title>
        <authorList>
            <person name="Del Hoyo A."/>
            <person name="Alvarez R."/>
            <person name="Casano L.M."/>
            <person name="Barreno E."/>
            <person name="Del Campo E.M."/>
        </authorList>
    </citation>
    <scope>NUCLEOTIDE SEQUENCE</scope>
    <source>
        <strain evidence="1">UTEX 909</strain>
    </source>
</reference>
<dbReference type="InterPro" id="IPR027434">
    <property type="entry name" value="Homing_endonucl"/>
</dbReference>
<keyword evidence="1" id="KW-0934">Plastid</keyword>
<keyword evidence="1" id="KW-0378">Hydrolase</keyword>
<geneLocation type="chloroplast" evidence="1"/>
<dbReference type="SUPFAM" id="SSF55608">
    <property type="entry name" value="Homing endonucleases"/>
    <property type="match status" value="1"/>
</dbReference>
<keyword evidence="1" id="KW-0255">Endonuclease</keyword>